<evidence type="ECO:0000313" key="1">
    <source>
        <dbReference type="EMBL" id="OXR40244.1"/>
    </source>
</evidence>
<dbReference type="Pfam" id="PF26125">
    <property type="entry name" value="AcrVA2-like"/>
    <property type="match status" value="1"/>
</dbReference>
<dbReference type="RefSeq" id="WP_143860513.1">
    <property type="nucleotide sequence ID" value="NZ_NGAF01000036.1"/>
</dbReference>
<dbReference type="EMBL" id="NGAF01000036">
    <property type="protein sequence ID" value="OXR40244.1"/>
    <property type="molecule type" value="Genomic_DNA"/>
</dbReference>
<dbReference type="InterPro" id="IPR058915">
    <property type="entry name" value="AcrVA2-like"/>
</dbReference>
<dbReference type="AlphaFoldDB" id="A0A231GUD5"/>
<gene>
    <name evidence="1" type="ORF">B7C42_07669</name>
</gene>
<organism evidence="1 2">
    <name type="scientific">Nocardia cerradoensis</name>
    <dbReference type="NCBI Taxonomy" id="85688"/>
    <lineage>
        <taxon>Bacteria</taxon>
        <taxon>Bacillati</taxon>
        <taxon>Actinomycetota</taxon>
        <taxon>Actinomycetes</taxon>
        <taxon>Mycobacteriales</taxon>
        <taxon>Nocardiaceae</taxon>
        <taxon>Nocardia</taxon>
    </lineage>
</organism>
<comment type="caution">
    <text evidence="1">The sequence shown here is derived from an EMBL/GenBank/DDBJ whole genome shotgun (WGS) entry which is preliminary data.</text>
</comment>
<reference evidence="1 2" key="1">
    <citation type="submission" date="2017-07" db="EMBL/GenBank/DDBJ databases">
        <title>First draft Genome Sequence of Nocardia cerradoensis isolated from human infection.</title>
        <authorList>
            <person name="Carrasco G."/>
        </authorList>
    </citation>
    <scope>NUCLEOTIDE SEQUENCE [LARGE SCALE GENOMIC DNA]</scope>
    <source>
        <strain evidence="1 2">CNM20130759</strain>
    </source>
</reference>
<keyword evidence="2" id="KW-1185">Reference proteome</keyword>
<sequence length="366" mass="40799">MAKTGSRSARERLGRQTAEQALVVADTYAKATLELLAGMHDSPDISPILTRLAPSFRDASSFTYADKEQLARDIGSYGHVVVNTLMDMLYAAERVFEWLQNRVVYRVHPELAASLVDTDPSAQIPCEVLRRLPHPDPFVAFPIPLLAPHSTGAMQVVAPPVYVGMLVTGLNDQLELCSTADPRLRLLSVALIGRVQPVGGEPHYPWEAIEIPCRTERFTIDEMIQMRRALRGNASEAEHTEIESNAYRLAISLLLYLCSDRQDAKSPVLVPSKRTKRRRVHGGGTVVDIGFDIGPKLFDARQAASETASESGRQVRPHIRRAHWHTYWTGPRDNPTADVRWLHPILVHSADRDRSRAVVIDADRSD</sequence>
<proteinExistence type="predicted"/>
<accession>A0A231GUD5</accession>
<name>A0A231GUD5_9NOCA</name>
<dbReference type="Proteomes" id="UP000215506">
    <property type="component" value="Unassembled WGS sequence"/>
</dbReference>
<protein>
    <submittedName>
        <fullName evidence="1">Uncharacterized protein</fullName>
    </submittedName>
</protein>
<evidence type="ECO:0000313" key="2">
    <source>
        <dbReference type="Proteomes" id="UP000215506"/>
    </source>
</evidence>